<feature type="compositionally biased region" description="Basic residues" evidence="1">
    <location>
        <begin position="261"/>
        <end position="272"/>
    </location>
</feature>
<dbReference type="AlphaFoldDB" id="A0A7S4ULT2"/>
<evidence type="ECO:0000313" key="2">
    <source>
        <dbReference type="EMBL" id="CAE4576836.1"/>
    </source>
</evidence>
<name>A0A7S4ULT2_9DINO</name>
<reference evidence="2" key="1">
    <citation type="submission" date="2021-01" db="EMBL/GenBank/DDBJ databases">
        <authorList>
            <person name="Corre E."/>
            <person name="Pelletier E."/>
            <person name="Niang G."/>
            <person name="Scheremetjew M."/>
            <person name="Finn R."/>
            <person name="Kale V."/>
            <person name="Holt S."/>
            <person name="Cochrane G."/>
            <person name="Meng A."/>
            <person name="Brown T."/>
            <person name="Cohen L."/>
        </authorList>
    </citation>
    <scope>NUCLEOTIDE SEQUENCE</scope>
    <source>
        <strain evidence="2">CCMP3105</strain>
    </source>
</reference>
<proteinExistence type="predicted"/>
<sequence length="342" mass="36545">MRRASPGDKAVADLGTFGVAPAGIAATPGGSRSLGAHIWRCAAGGGRHYAAVHLGQGLHAQSGACPDLAAAVRALAALLRARARRRCLAAAAVGSRSEGAGGTERPKDARESEELFAWSVTEALREASSSMKLYLRARTTFARGLRLSTPLRTAPAAALRDWHRLCSPRLGALQQGTGSAPRRLVWTPEAAAAQWARTCEAWVEIWSECGHQGSELRSRLAAMEAVWRPSWARVAHRWRGAQQAAVRQIARLLEREARRDAARHRRHVKVQRSARAPECQRGRHAPRAETGTRPAAAVALPLDSSSTKAELAQPLAKRRCCSEAARAAAGAPPIAVATGRRA</sequence>
<dbReference type="EMBL" id="HBNR01024530">
    <property type="protein sequence ID" value="CAE4576836.1"/>
    <property type="molecule type" value="Transcribed_RNA"/>
</dbReference>
<gene>
    <name evidence="2" type="ORF">AMON00008_LOCUS16456</name>
</gene>
<organism evidence="2">
    <name type="scientific">Alexandrium monilatum</name>
    <dbReference type="NCBI Taxonomy" id="311494"/>
    <lineage>
        <taxon>Eukaryota</taxon>
        <taxon>Sar</taxon>
        <taxon>Alveolata</taxon>
        <taxon>Dinophyceae</taxon>
        <taxon>Gonyaulacales</taxon>
        <taxon>Pyrocystaceae</taxon>
        <taxon>Alexandrium</taxon>
    </lineage>
</organism>
<accession>A0A7S4ULT2</accession>
<feature type="region of interest" description="Disordered" evidence="1">
    <location>
        <begin position="260"/>
        <end position="293"/>
    </location>
</feature>
<protein>
    <submittedName>
        <fullName evidence="2">Uncharacterized protein</fullName>
    </submittedName>
</protein>
<evidence type="ECO:0000256" key="1">
    <source>
        <dbReference type="SAM" id="MobiDB-lite"/>
    </source>
</evidence>